<proteinExistence type="predicted"/>
<organism evidence="1 2">
    <name type="scientific">Paramecium sonneborni</name>
    <dbReference type="NCBI Taxonomy" id="65129"/>
    <lineage>
        <taxon>Eukaryota</taxon>
        <taxon>Sar</taxon>
        <taxon>Alveolata</taxon>
        <taxon>Ciliophora</taxon>
        <taxon>Intramacronucleata</taxon>
        <taxon>Oligohymenophorea</taxon>
        <taxon>Peniculida</taxon>
        <taxon>Parameciidae</taxon>
        <taxon>Paramecium</taxon>
    </lineage>
</organism>
<reference evidence="1" key="1">
    <citation type="submission" date="2021-01" db="EMBL/GenBank/DDBJ databases">
        <authorList>
            <consortium name="Genoscope - CEA"/>
            <person name="William W."/>
        </authorList>
    </citation>
    <scope>NUCLEOTIDE SEQUENCE</scope>
</reference>
<dbReference type="AlphaFoldDB" id="A0A8S1RGW0"/>
<dbReference type="OrthoDB" id="298156at2759"/>
<keyword evidence="2" id="KW-1185">Reference proteome</keyword>
<evidence type="ECO:0000313" key="1">
    <source>
        <dbReference type="EMBL" id="CAD8126115.1"/>
    </source>
</evidence>
<comment type="caution">
    <text evidence="1">The sequence shown here is derived from an EMBL/GenBank/DDBJ whole genome shotgun (WGS) entry which is preliminary data.</text>
</comment>
<dbReference type="Proteomes" id="UP000692954">
    <property type="component" value="Unassembled WGS sequence"/>
</dbReference>
<accession>A0A8S1RGW0</accession>
<evidence type="ECO:0000313" key="2">
    <source>
        <dbReference type="Proteomes" id="UP000692954"/>
    </source>
</evidence>
<dbReference type="EMBL" id="CAJJDN010000165">
    <property type="protein sequence ID" value="CAD8126115.1"/>
    <property type="molecule type" value="Genomic_DNA"/>
</dbReference>
<protein>
    <submittedName>
        <fullName evidence="1">Uncharacterized protein</fullName>
    </submittedName>
</protein>
<sequence>MLYGRKTSKSCCDQRNCDCGDTLILKEKSFCTKYSQSQIQKPYIRKQQLQLMQKIQQKDLCSLLQLYHFHPNNQFENFILDQQEQIILCSILNLFFKHKVFFSRFQKNDLNQISNLFYELHVDENFKTYLSQQILIHFNHLYNPIQIFKLITIDNYQSKLDEIFQKLPLDINIKKNFCKNKIEKAYLFSYFFQLTGHLVLGLLRLYKENKNPQIYQFFDIFSNQLLYLPLCNSETKLYCSIFNGELNESEKPQIQHAIKKFLINIYLNQNISLKGNLNSTFHFLKSQEQDKFYVSLVIQISILSGYRKFLPILVNVWIDVYKQNKVGLQNIFRLIINNFLNNYAMTYFKLKKDTQITNYLSNIFICDKNFITLMDQNDSQETYTDLLETSGLTPEKFRDIMFNY</sequence>
<gene>
    <name evidence="1" type="ORF">PSON_ATCC_30995.1.T1650008</name>
</gene>
<name>A0A8S1RGW0_9CILI</name>